<evidence type="ECO:0000313" key="3">
    <source>
        <dbReference type="Proteomes" id="UP000030949"/>
    </source>
</evidence>
<dbReference type="PANTHER" id="PTHR11803:SF58">
    <property type="entry name" value="PROTEIN HMF1-RELATED"/>
    <property type="match status" value="1"/>
</dbReference>
<dbReference type="CDD" id="cd00448">
    <property type="entry name" value="YjgF_YER057c_UK114_family"/>
    <property type="match status" value="1"/>
</dbReference>
<evidence type="ECO:0008006" key="4">
    <source>
        <dbReference type="Google" id="ProtNLM"/>
    </source>
</evidence>
<evidence type="ECO:0000313" key="2">
    <source>
        <dbReference type="EMBL" id="KHK61550.1"/>
    </source>
</evidence>
<dbReference type="Gene3D" id="3.30.1330.40">
    <property type="entry name" value="RutC-like"/>
    <property type="match status" value="1"/>
</dbReference>
<dbReference type="GO" id="GO:0005829">
    <property type="term" value="C:cytosol"/>
    <property type="evidence" value="ECO:0007669"/>
    <property type="project" value="TreeGrafter"/>
</dbReference>
<dbReference type="OrthoDB" id="9803101at2"/>
<evidence type="ECO:0000256" key="1">
    <source>
        <dbReference type="ARBA" id="ARBA00010552"/>
    </source>
</evidence>
<dbReference type="SUPFAM" id="SSF55298">
    <property type="entry name" value="YjgF-like"/>
    <property type="match status" value="1"/>
</dbReference>
<dbReference type="Proteomes" id="UP000030949">
    <property type="component" value="Unassembled WGS sequence"/>
</dbReference>
<organism evidence="2 3">
    <name type="scientific">Pseudomonas frederiksbergensis</name>
    <dbReference type="NCBI Taxonomy" id="104087"/>
    <lineage>
        <taxon>Bacteria</taxon>
        <taxon>Pseudomonadati</taxon>
        <taxon>Pseudomonadota</taxon>
        <taxon>Gammaproteobacteria</taxon>
        <taxon>Pseudomonadales</taxon>
        <taxon>Pseudomonadaceae</taxon>
        <taxon>Pseudomonas</taxon>
    </lineage>
</organism>
<dbReference type="RefSeq" id="WP_046510196.1">
    <property type="nucleotide sequence ID" value="NZ_JQGJ02000027.1"/>
</dbReference>
<protein>
    <recommendedName>
        <fullName evidence="4">RidA family protein</fullName>
    </recommendedName>
</protein>
<sequence length="129" mass="13896">MNKVANGLSIKNSLAIDTGELVYFSGWAGVDLESGVLLEGGDIEEHAKSALDAYELILEEAGLSLDNVVKVNCFLADPVNDFPAWNEVFKARFNQPYPCRTTVGAPLVAGRIEIEIVASKSSRLRANAV</sequence>
<dbReference type="Pfam" id="PF01042">
    <property type="entry name" value="Ribonuc_L-PSP"/>
    <property type="match status" value="1"/>
</dbReference>
<reference evidence="3" key="1">
    <citation type="submission" date="2015-03" db="EMBL/GenBank/DDBJ databases">
        <title>Pseudomonas frederiksbergensis hydrocarbon degrader.</title>
        <authorList>
            <person name="Brown L.M."/>
            <person name="Ruiz O.N."/>
            <person name="Mueller S."/>
            <person name="Gunasekera T.S."/>
        </authorList>
    </citation>
    <scope>NUCLEOTIDE SEQUENCE [LARGE SCALE GENOMIC DNA]</scope>
    <source>
        <strain evidence="3">SI8</strain>
    </source>
</reference>
<dbReference type="AlphaFoldDB" id="A0A0B1YSW1"/>
<comment type="similarity">
    <text evidence="1">Belongs to the RutC family.</text>
</comment>
<dbReference type="InterPro" id="IPR035959">
    <property type="entry name" value="RutC-like_sf"/>
</dbReference>
<proteinExistence type="inferred from homology"/>
<dbReference type="EMBL" id="JQGJ01000030">
    <property type="protein sequence ID" value="KHK61550.1"/>
    <property type="molecule type" value="Genomic_DNA"/>
</dbReference>
<name>A0A0B1YSW1_9PSED</name>
<comment type="caution">
    <text evidence="2">The sequence shown here is derived from an EMBL/GenBank/DDBJ whole genome shotgun (WGS) entry which is preliminary data.</text>
</comment>
<dbReference type="GO" id="GO:0019239">
    <property type="term" value="F:deaminase activity"/>
    <property type="evidence" value="ECO:0007669"/>
    <property type="project" value="TreeGrafter"/>
</dbReference>
<accession>A0A0B1YSW1</accession>
<dbReference type="PANTHER" id="PTHR11803">
    <property type="entry name" value="2-IMINOBUTANOATE/2-IMINOPROPANOATE DEAMINASE RIDA"/>
    <property type="match status" value="1"/>
</dbReference>
<gene>
    <name evidence="2" type="ORF">JZ00_27825</name>
</gene>
<dbReference type="InterPro" id="IPR006175">
    <property type="entry name" value="YjgF/YER057c/UK114"/>
</dbReference>